<dbReference type="InterPro" id="IPR000032">
    <property type="entry name" value="HPr-like"/>
</dbReference>
<sequence>MSAGPGLSINPILDKRQMIQQEIEIINKLGLHARASAKFTQLASKFKSEVWMTRNKRRVNAKSIMGVMMLAAGKGSTILLEAEGEDEKTCFDALYQLIQDKFGEGE</sequence>
<dbReference type="EMBL" id="CP002745">
    <property type="protein sequence ID" value="AEK63977.1"/>
    <property type="molecule type" value="Genomic_DNA"/>
</dbReference>
<dbReference type="PANTHER" id="PTHR33705">
    <property type="entry name" value="PHOSPHOCARRIER PROTEIN HPR"/>
    <property type="match status" value="1"/>
</dbReference>
<dbReference type="InterPro" id="IPR001020">
    <property type="entry name" value="PTS_HPr_His_P_site"/>
</dbReference>
<dbReference type="eggNOG" id="COG1925">
    <property type="taxonomic scope" value="Bacteria"/>
</dbReference>
<reference evidence="6 7" key="1">
    <citation type="journal article" date="2004" name="Environ. Microbiol.">
        <title>Phylogeny-function analysis of (meta)genomic libraries: screening for expression of ribosomal RNA genes by large-insert library fluorescent in situ hybridization (LIL-FISH).</title>
        <authorList>
            <person name="Leveau J.H."/>
            <person name="Gerards S."/>
            <person name="de Boer W."/>
            <person name="van Veen J.A."/>
        </authorList>
    </citation>
    <scope>NUCLEOTIDE SEQUENCE [LARGE SCALE GENOMIC DNA]</scope>
    <source>
        <strain evidence="6 7">Ter331</strain>
    </source>
</reference>
<dbReference type="PANTHER" id="PTHR33705:SF2">
    <property type="entry name" value="PHOSPHOCARRIER PROTEIN NPR"/>
    <property type="match status" value="1"/>
</dbReference>
<dbReference type="AlphaFoldDB" id="G0AFG9"/>
<keyword evidence="4" id="KW-0598">Phosphotransferase system</keyword>
<feature type="domain" description="HPr" evidence="5">
    <location>
        <begin position="18"/>
        <end position="105"/>
    </location>
</feature>
<dbReference type="SUPFAM" id="SSF55594">
    <property type="entry name" value="HPr-like"/>
    <property type="match status" value="1"/>
</dbReference>
<evidence type="ECO:0000256" key="1">
    <source>
        <dbReference type="ARBA" id="ARBA00004496"/>
    </source>
</evidence>
<evidence type="ECO:0000259" key="5">
    <source>
        <dbReference type="PROSITE" id="PS51350"/>
    </source>
</evidence>
<dbReference type="CDD" id="cd00367">
    <property type="entry name" value="PTS-HPr_like"/>
    <property type="match status" value="1"/>
</dbReference>
<dbReference type="InterPro" id="IPR050399">
    <property type="entry name" value="HPr"/>
</dbReference>
<dbReference type="Pfam" id="PF00381">
    <property type="entry name" value="PTS-HPr"/>
    <property type="match status" value="1"/>
</dbReference>
<dbReference type="Proteomes" id="UP000008392">
    <property type="component" value="Chromosome"/>
</dbReference>
<evidence type="ECO:0000313" key="6">
    <source>
        <dbReference type="EMBL" id="AEK63977.1"/>
    </source>
</evidence>
<dbReference type="Gene3D" id="3.30.1340.10">
    <property type="entry name" value="HPr-like"/>
    <property type="match status" value="1"/>
</dbReference>
<dbReference type="HOGENOM" id="CLU_136230_1_1_4"/>
<name>G0AFG9_COLFT</name>
<dbReference type="KEGG" id="cfu:CFU_4155"/>
<dbReference type="PROSITE" id="PS51350">
    <property type="entry name" value="PTS_HPR_DOM"/>
    <property type="match status" value="1"/>
</dbReference>
<dbReference type="NCBIfam" id="TIGR01003">
    <property type="entry name" value="PTS_HPr_family"/>
    <property type="match status" value="1"/>
</dbReference>
<dbReference type="PROSITE" id="PS00369">
    <property type="entry name" value="PTS_HPR_HIS"/>
    <property type="match status" value="1"/>
</dbReference>
<reference evidence="6 7" key="4">
    <citation type="journal article" date="2010" name="Environ. Microbiol.">
        <title>The bacterial genus Collimonas: mycophagy, weathering and other adaptive solutions to life in oligotrophic soil environments.</title>
        <authorList>
            <person name="Leveau J.H."/>
            <person name="Uroz S."/>
            <person name="de Boer W."/>
        </authorList>
    </citation>
    <scope>NUCLEOTIDE SEQUENCE [LARGE SCALE GENOMIC DNA]</scope>
    <source>
        <strain evidence="6 7">Ter331</strain>
    </source>
</reference>
<evidence type="ECO:0000313" key="7">
    <source>
        <dbReference type="Proteomes" id="UP000008392"/>
    </source>
</evidence>
<comment type="subcellular location">
    <subcellularLocation>
        <location evidence="1">Cytoplasm</location>
    </subcellularLocation>
</comment>
<accession>G0AFG9</accession>
<evidence type="ECO:0000256" key="3">
    <source>
        <dbReference type="ARBA" id="ARBA00022490"/>
    </source>
</evidence>
<dbReference type="GO" id="GO:0005737">
    <property type="term" value="C:cytoplasm"/>
    <property type="evidence" value="ECO:0007669"/>
    <property type="project" value="UniProtKB-SubCell"/>
</dbReference>
<evidence type="ECO:0000256" key="4">
    <source>
        <dbReference type="ARBA" id="ARBA00022683"/>
    </source>
</evidence>
<reference evidence="6 7" key="5">
    <citation type="journal article" date="2011" name="ISME J.">
        <title>Dual transcriptional profiling of a bacterial/fungal confrontation: Collimonas fungivorans versus Aspergillus niger.</title>
        <authorList>
            <person name="Mela F."/>
            <person name="Fritsche K."/>
            <person name="de Boer W."/>
            <person name="van Veen J.A."/>
            <person name="de Graaff L.H."/>
            <person name="van den Berg M."/>
            <person name="Leveau J.H."/>
        </authorList>
    </citation>
    <scope>NUCLEOTIDE SEQUENCE [LARGE SCALE GENOMIC DNA]</scope>
    <source>
        <strain evidence="6 7">Ter331</strain>
    </source>
</reference>
<dbReference type="GO" id="GO:0009401">
    <property type="term" value="P:phosphoenolpyruvate-dependent sugar phosphotransferase system"/>
    <property type="evidence" value="ECO:0007669"/>
    <property type="project" value="UniProtKB-KW"/>
</dbReference>
<dbReference type="InterPro" id="IPR035895">
    <property type="entry name" value="HPr-like_sf"/>
</dbReference>
<evidence type="ECO:0000256" key="2">
    <source>
        <dbReference type="ARBA" id="ARBA00010736"/>
    </source>
</evidence>
<gene>
    <name evidence="6" type="primary">ptsH</name>
    <name evidence="6" type="ordered locus">CFU_4155</name>
</gene>
<keyword evidence="3" id="KW-0963">Cytoplasm</keyword>
<organism evidence="6 7">
    <name type="scientific">Collimonas fungivorans (strain Ter331)</name>
    <dbReference type="NCBI Taxonomy" id="1005048"/>
    <lineage>
        <taxon>Bacteria</taxon>
        <taxon>Pseudomonadati</taxon>
        <taxon>Pseudomonadota</taxon>
        <taxon>Betaproteobacteria</taxon>
        <taxon>Burkholderiales</taxon>
        <taxon>Oxalobacteraceae</taxon>
        <taxon>Collimonas</taxon>
    </lineage>
</organism>
<reference evidence="6 7" key="2">
    <citation type="journal article" date="2006" name="J. Microbiol. Methods">
        <title>Genomic flank-sequencing of plasposon insertion sites for rapid identification of functional genes.</title>
        <authorList>
            <person name="Leveau J.H."/>
            <person name="Gerards S."/>
            <person name="Fritsche K."/>
            <person name="Zondag G."/>
            <person name="van Veen J.A."/>
        </authorList>
    </citation>
    <scope>NUCLEOTIDE SEQUENCE [LARGE SCALE GENOMIC DNA]</scope>
    <source>
        <strain evidence="6 7">Ter331</strain>
    </source>
</reference>
<dbReference type="PRINTS" id="PR00107">
    <property type="entry name" value="PHOSPHOCPHPR"/>
</dbReference>
<keyword evidence="7" id="KW-1185">Reference proteome</keyword>
<reference evidence="7" key="6">
    <citation type="submission" date="2011-05" db="EMBL/GenBank/DDBJ databases">
        <title>Complete sequence of Collimonas fungivorans Ter331.</title>
        <authorList>
            <person name="Leveau J.H."/>
        </authorList>
    </citation>
    <scope>NUCLEOTIDE SEQUENCE [LARGE SCALE GENOMIC DNA]</scope>
    <source>
        <strain evidence="7">Ter331</strain>
    </source>
</reference>
<protein>
    <submittedName>
        <fullName evidence="6">Phosphocarrier protein, nitrogen regulation associated</fullName>
    </submittedName>
</protein>
<dbReference type="STRING" id="1005048.CFU_4155"/>
<proteinExistence type="inferred from homology"/>
<reference evidence="6 7" key="3">
    <citation type="journal article" date="2008" name="FEMS Microbiol. Ecol.">
        <title>Identification and characterization of genes underlying chitinolysis in Collimonas fungivorans Ter331.</title>
        <authorList>
            <person name="Fritsche K."/>
            <person name="de Boer W."/>
            <person name="Gerards S."/>
            <person name="van den Berg M."/>
            <person name="van Veen J.A."/>
            <person name="Leveau J.H."/>
        </authorList>
    </citation>
    <scope>NUCLEOTIDE SEQUENCE [LARGE SCALE GENOMIC DNA]</scope>
    <source>
        <strain evidence="6 7">Ter331</strain>
    </source>
</reference>
<comment type="similarity">
    <text evidence="2">Belongs to the HPr family.</text>
</comment>